<dbReference type="InterPro" id="IPR027417">
    <property type="entry name" value="P-loop_NTPase"/>
</dbReference>
<dbReference type="InterPro" id="IPR011994">
    <property type="entry name" value="Cytidylate_kinase_dom"/>
</dbReference>
<keyword evidence="5 10" id="KW-0547">Nucleotide-binding</keyword>
<dbReference type="GO" id="GO:0005524">
    <property type="term" value="F:ATP binding"/>
    <property type="evidence" value="ECO:0007669"/>
    <property type="project" value="UniProtKB-UniRule"/>
</dbReference>
<proteinExistence type="inferred from homology"/>
<evidence type="ECO:0000256" key="3">
    <source>
        <dbReference type="ARBA" id="ARBA00022490"/>
    </source>
</evidence>
<reference evidence="11" key="1">
    <citation type="journal article" date="2020" name="ISME J.">
        <title>Gammaproteobacteria mediating utilization of methyl-, sulfur- and petroleum organic compounds in deep ocean hydrothermal plumes.</title>
        <authorList>
            <person name="Zhou Z."/>
            <person name="Liu Y."/>
            <person name="Pan J."/>
            <person name="Cron B.R."/>
            <person name="Toner B.M."/>
            <person name="Anantharaman K."/>
            <person name="Breier J.A."/>
            <person name="Dick G.J."/>
            <person name="Li M."/>
        </authorList>
    </citation>
    <scope>NUCLEOTIDE SEQUENCE</scope>
    <source>
        <strain evidence="11">SZUA-1385</strain>
    </source>
</reference>
<keyword evidence="3 10" id="KW-0963">Cytoplasm</keyword>
<accession>A0A833DQ45</accession>
<organism evidence="11 12">
    <name type="scientific">Methanothermococcus okinawensis</name>
    <dbReference type="NCBI Taxonomy" id="155863"/>
    <lineage>
        <taxon>Archaea</taxon>
        <taxon>Methanobacteriati</taxon>
        <taxon>Methanobacteriota</taxon>
        <taxon>Methanomada group</taxon>
        <taxon>Methanococci</taxon>
        <taxon>Methanococcales</taxon>
        <taxon>Methanococcaceae</taxon>
        <taxon>Methanothermococcus</taxon>
    </lineage>
</organism>
<comment type="caution">
    <text evidence="11">The sequence shown here is derived from an EMBL/GenBank/DDBJ whole genome shotgun (WGS) entry which is preliminary data.</text>
</comment>
<dbReference type="HAMAP" id="MF_00239">
    <property type="entry name" value="Cytidyl_kinase_type2"/>
    <property type="match status" value="1"/>
</dbReference>
<comment type="similarity">
    <text evidence="2 10">Belongs to the cytidylate kinase family. Type 2 subfamily.</text>
</comment>
<evidence type="ECO:0000256" key="1">
    <source>
        <dbReference type="ARBA" id="ARBA00004496"/>
    </source>
</evidence>
<evidence type="ECO:0000256" key="4">
    <source>
        <dbReference type="ARBA" id="ARBA00022679"/>
    </source>
</evidence>
<evidence type="ECO:0000256" key="2">
    <source>
        <dbReference type="ARBA" id="ARBA00011005"/>
    </source>
</evidence>
<dbReference type="SUPFAM" id="SSF52540">
    <property type="entry name" value="P-loop containing nucleoside triphosphate hydrolases"/>
    <property type="match status" value="1"/>
</dbReference>
<comment type="catalytic activity">
    <reaction evidence="8 10">
        <text>dCMP + ATP = dCDP + ADP</text>
        <dbReference type="Rhea" id="RHEA:25094"/>
        <dbReference type="ChEBI" id="CHEBI:30616"/>
        <dbReference type="ChEBI" id="CHEBI:57566"/>
        <dbReference type="ChEBI" id="CHEBI:58593"/>
        <dbReference type="ChEBI" id="CHEBI:456216"/>
        <dbReference type="EC" id="2.7.4.25"/>
    </reaction>
</comment>
<evidence type="ECO:0000256" key="8">
    <source>
        <dbReference type="ARBA" id="ARBA00047615"/>
    </source>
</evidence>
<evidence type="ECO:0000256" key="6">
    <source>
        <dbReference type="ARBA" id="ARBA00022777"/>
    </source>
</evidence>
<dbReference type="GO" id="GO:0006220">
    <property type="term" value="P:pyrimidine nucleotide metabolic process"/>
    <property type="evidence" value="ECO:0007669"/>
    <property type="project" value="UniProtKB-UniRule"/>
</dbReference>
<evidence type="ECO:0000256" key="5">
    <source>
        <dbReference type="ARBA" id="ARBA00022741"/>
    </source>
</evidence>
<dbReference type="Proteomes" id="UP000605144">
    <property type="component" value="Unassembled WGS sequence"/>
</dbReference>
<dbReference type="GO" id="GO:0005737">
    <property type="term" value="C:cytoplasm"/>
    <property type="evidence" value="ECO:0007669"/>
    <property type="project" value="UniProtKB-SubCell"/>
</dbReference>
<evidence type="ECO:0000256" key="10">
    <source>
        <dbReference type="HAMAP-Rule" id="MF_00239"/>
    </source>
</evidence>
<name>A0A833DQ45_9EURY</name>
<dbReference type="GO" id="GO:0036431">
    <property type="term" value="F:dCMP kinase activity"/>
    <property type="evidence" value="ECO:0007669"/>
    <property type="project" value="InterPro"/>
</dbReference>
<keyword evidence="6 10" id="KW-0418">Kinase</keyword>
<dbReference type="EMBL" id="DQSV01000041">
    <property type="protein sequence ID" value="HIP17064.1"/>
    <property type="molecule type" value="Genomic_DNA"/>
</dbReference>
<gene>
    <name evidence="10" type="primary">cmk</name>
    <name evidence="11" type="ORF">EYG76_02020</name>
</gene>
<evidence type="ECO:0000313" key="11">
    <source>
        <dbReference type="EMBL" id="HIP17064.1"/>
    </source>
</evidence>
<evidence type="ECO:0000256" key="9">
    <source>
        <dbReference type="ARBA" id="ARBA00048478"/>
    </source>
</evidence>
<dbReference type="AlphaFoldDB" id="A0A833DQ45"/>
<dbReference type="Gene3D" id="3.40.50.300">
    <property type="entry name" value="P-loop containing nucleotide triphosphate hydrolases"/>
    <property type="match status" value="1"/>
</dbReference>
<keyword evidence="7 10" id="KW-0067">ATP-binding</keyword>
<dbReference type="InterPro" id="IPR011892">
    <property type="entry name" value="Cyt_kin_arch"/>
</dbReference>
<evidence type="ECO:0000256" key="7">
    <source>
        <dbReference type="ARBA" id="ARBA00022840"/>
    </source>
</evidence>
<evidence type="ECO:0000313" key="12">
    <source>
        <dbReference type="Proteomes" id="UP000605144"/>
    </source>
</evidence>
<comment type="catalytic activity">
    <reaction evidence="9 10">
        <text>CMP + ATP = CDP + ADP</text>
        <dbReference type="Rhea" id="RHEA:11600"/>
        <dbReference type="ChEBI" id="CHEBI:30616"/>
        <dbReference type="ChEBI" id="CHEBI:58069"/>
        <dbReference type="ChEBI" id="CHEBI:60377"/>
        <dbReference type="ChEBI" id="CHEBI:456216"/>
        <dbReference type="EC" id="2.7.4.25"/>
    </reaction>
</comment>
<protein>
    <recommendedName>
        <fullName evidence="10">Cytidylate kinase</fullName>
        <shortName evidence="10">CK</shortName>
        <ecNumber evidence="10">2.7.4.25</ecNumber>
    </recommendedName>
    <alternativeName>
        <fullName evidence="10">Cytidine monophosphate kinase</fullName>
        <shortName evidence="10">CMP kinase</shortName>
    </alternativeName>
</protein>
<sequence>MIITIGGLPGTGTTTISKLISEKYGLKHVCAGFIFREMAEKRNMGLQEFSKYAEEHPEIDREIDERQIKLAKEGNIVLEGRLAAWMLKNNNMKPTLSIWLKAPPMVRCKRISNREKQNMEKAMLDMIEREKSEKKRYSEIYNINIDDLSIYNIVIDSSLWDIEGVFNIICECIDNLKNPM</sequence>
<comment type="subcellular location">
    <subcellularLocation>
        <location evidence="1 10">Cytoplasm</location>
    </subcellularLocation>
</comment>
<keyword evidence="4 10" id="KW-0808">Transferase</keyword>
<dbReference type="Pfam" id="PF13189">
    <property type="entry name" value="Cytidylate_kin2"/>
    <property type="match status" value="1"/>
</dbReference>
<feature type="binding site" evidence="10">
    <location>
        <begin position="7"/>
        <end position="15"/>
    </location>
    <ligand>
        <name>ATP</name>
        <dbReference type="ChEBI" id="CHEBI:30616"/>
    </ligand>
</feature>
<dbReference type="EC" id="2.7.4.25" evidence="10"/>
<dbReference type="CDD" id="cd02020">
    <property type="entry name" value="CMPK"/>
    <property type="match status" value="1"/>
</dbReference>
<dbReference type="NCBIfam" id="TIGR02173">
    <property type="entry name" value="cyt_kin_arch"/>
    <property type="match status" value="1"/>
</dbReference>